<proteinExistence type="predicted"/>
<keyword evidence="2" id="KW-1185">Reference proteome</keyword>
<name>A0A061AIV3_9MOLU</name>
<gene>
    <name evidence="1" type="ORF">Aocu_08540</name>
</gene>
<dbReference type="PATRIC" id="fig|35623.3.peg.854"/>
<dbReference type="KEGG" id="aoc:Aocu_08540"/>
<dbReference type="InParanoid" id="A0A061AIV3"/>
<evidence type="ECO:0000313" key="1">
    <source>
        <dbReference type="EMBL" id="CDR30927.1"/>
    </source>
</evidence>
<sequence length="170" mass="20168">MSFKKQYLEGLNIKMKKNIDTFGLEFQEPNISINWELNEEELVSLLNCAKNETHTYSFDAKLLPENIIVFNVVTFNEIGYKLEVIVSQTKVEKLQDLKVIYIDENNNNTLKDFLQDRFGSPKLFSKLFSMLNKPFYIHRWSFNDLKITHKYQDSVSGFYESLTFNVKWRV</sequence>
<protein>
    <submittedName>
        <fullName evidence="1">Uncharacterized protein</fullName>
    </submittedName>
</protein>
<dbReference type="HOGENOM" id="CLU_1567279_0_0_14"/>
<reference evidence="2" key="1">
    <citation type="submission" date="2014-05" db="EMBL/GenBank/DDBJ databases">
        <authorList>
            <person name="Kube M."/>
        </authorList>
    </citation>
    <scope>NUCLEOTIDE SEQUENCE [LARGE SCALE GENOMIC DNA]</scope>
</reference>
<evidence type="ECO:0000313" key="2">
    <source>
        <dbReference type="Proteomes" id="UP000032434"/>
    </source>
</evidence>
<accession>A0A061AIV3</accession>
<dbReference type="Proteomes" id="UP000032434">
    <property type="component" value="Chromosome 1"/>
</dbReference>
<dbReference type="EMBL" id="LK028559">
    <property type="protein sequence ID" value="CDR30927.1"/>
    <property type="molecule type" value="Genomic_DNA"/>
</dbReference>
<dbReference type="AlphaFoldDB" id="A0A061AIV3"/>
<dbReference type="STRING" id="35623.Aocu_08540"/>
<organism evidence="1 2">
    <name type="scientific">Acholeplasma oculi</name>
    <dbReference type="NCBI Taxonomy" id="35623"/>
    <lineage>
        <taxon>Bacteria</taxon>
        <taxon>Bacillati</taxon>
        <taxon>Mycoplasmatota</taxon>
        <taxon>Mollicutes</taxon>
        <taxon>Acholeplasmatales</taxon>
        <taxon>Acholeplasmataceae</taxon>
        <taxon>Acholeplasma</taxon>
    </lineage>
</organism>